<accession>A0A8H7AC76</accession>
<sequence length="59" mass="6513">MCLGLVVRQAGSSVDERFLTVPEELTDIVEIWVAGLQCFKVPVHASPSLETIRTDEIRG</sequence>
<organism evidence="1 2">
    <name type="scientific">Endocarpon pusillum</name>
    <dbReference type="NCBI Taxonomy" id="364733"/>
    <lineage>
        <taxon>Eukaryota</taxon>
        <taxon>Fungi</taxon>
        <taxon>Dikarya</taxon>
        <taxon>Ascomycota</taxon>
        <taxon>Pezizomycotina</taxon>
        <taxon>Eurotiomycetes</taxon>
        <taxon>Chaetothyriomycetidae</taxon>
        <taxon>Verrucariales</taxon>
        <taxon>Verrucariaceae</taxon>
        <taxon>Endocarpon</taxon>
    </lineage>
</organism>
<name>A0A8H7AC76_9EURO</name>
<proteinExistence type="predicted"/>
<gene>
    <name evidence="1" type="ORF">GJ744_001680</name>
</gene>
<evidence type="ECO:0000313" key="2">
    <source>
        <dbReference type="Proteomes" id="UP000606974"/>
    </source>
</evidence>
<dbReference type="Proteomes" id="UP000606974">
    <property type="component" value="Unassembled WGS sequence"/>
</dbReference>
<evidence type="ECO:0000313" key="1">
    <source>
        <dbReference type="EMBL" id="KAF7504814.1"/>
    </source>
</evidence>
<protein>
    <submittedName>
        <fullName evidence="1">Uncharacterized protein</fullName>
    </submittedName>
</protein>
<keyword evidence="2" id="KW-1185">Reference proteome</keyword>
<reference evidence="1" key="1">
    <citation type="submission" date="2020-02" db="EMBL/GenBank/DDBJ databases">
        <authorList>
            <person name="Palmer J.M."/>
        </authorList>
    </citation>
    <scope>NUCLEOTIDE SEQUENCE</scope>
    <source>
        <strain evidence="1">EPUS1.4</strain>
        <tissue evidence="1">Thallus</tissue>
    </source>
</reference>
<dbReference type="EMBL" id="JAACFV010000126">
    <property type="protein sequence ID" value="KAF7504814.1"/>
    <property type="molecule type" value="Genomic_DNA"/>
</dbReference>
<comment type="caution">
    <text evidence="1">The sequence shown here is derived from an EMBL/GenBank/DDBJ whole genome shotgun (WGS) entry which is preliminary data.</text>
</comment>
<dbReference type="AlphaFoldDB" id="A0A8H7AC76"/>